<evidence type="ECO:0000256" key="4">
    <source>
        <dbReference type="ARBA" id="ARBA00022692"/>
    </source>
</evidence>
<keyword evidence="10" id="KW-1185">Reference proteome</keyword>
<dbReference type="InterPro" id="IPR035906">
    <property type="entry name" value="MetI-like_sf"/>
</dbReference>
<dbReference type="SUPFAM" id="SSF161098">
    <property type="entry name" value="MetI-like"/>
    <property type="match status" value="1"/>
</dbReference>
<keyword evidence="4 7" id="KW-0812">Transmembrane</keyword>
<name>D1CI29_THET1</name>
<keyword evidence="6 7" id="KW-0472">Membrane</keyword>
<gene>
    <name evidence="9" type="ordered locus">Tter_2511</name>
</gene>
<organism evidence="9 10">
    <name type="scientific">Thermobaculum terrenum (strain ATCC BAA-798 / CCMEE 7001 / YNP1)</name>
    <dbReference type="NCBI Taxonomy" id="525904"/>
    <lineage>
        <taxon>Bacteria</taxon>
        <taxon>Bacillati</taxon>
        <taxon>Chloroflexota</taxon>
        <taxon>Chloroflexia</taxon>
        <taxon>Candidatus Thermobaculales</taxon>
        <taxon>Candidatus Thermobaculaceae</taxon>
        <taxon>Thermobaculum</taxon>
    </lineage>
</organism>
<dbReference type="GO" id="GO:0055085">
    <property type="term" value="P:transmembrane transport"/>
    <property type="evidence" value="ECO:0007669"/>
    <property type="project" value="InterPro"/>
</dbReference>
<dbReference type="PROSITE" id="PS50928">
    <property type="entry name" value="ABC_TM1"/>
    <property type="match status" value="1"/>
</dbReference>
<dbReference type="InterPro" id="IPR000515">
    <property type="entry name" value="MetI-like"/>
</dbReference>
<evidence type="ECO:0000256" key="2">
    <source>
        <dbReference type="ARBA" id="ARBA00022448"/>
    </source>
</evidence>
<dbReference type="GO" id="GO:0005886">
    <property type="term" value="C:plasma membrane"/>
    <property type="evidence" value="ECO:0007669"/>
    <property type="project" value="UniProtKB-SubCell"/>
</dbReference>
<dbReference type="PANTHER" id="PTHR30193:SF1">
    <property type="entry name" value="ABC TRANSPORTER PERMEASE PROTEIN YESP-RELATED"/>
    <property type="match status" value="1"/>
</dbReference>
<evidence type="ECO:0000256" key="5">
    <source>
        <dbReference type="ARBA" id="ARBA00022989"/>
    </source>
</evidence>
<evidence type="ECO:0000256" key="7">
    <source>
        <dbReference type="RuleBase" id="RU363032"/>
    </source>
</evidence>
<dbReference type="Proteomes" id="UP000000323">
    <property type="component" value="Chromosome 2"/>
</dbReference>
<proteinExistence type="inferred from homology"/>
<feature type="transmembrane region" description="Helical" evidence="7">
    <location>
        <begin position="128"/>
        <end position="148"/>
    </location>
</feature>
<dbReference type="KEGG" id="ttr:Tter_2511"/>
<accession>D1CI29</accession>
<dbReference type="RefSeq" id="WP_012876431.1">
    <property type="nucleotide sequence ID" value="NC_013526.1"/>
</dbReference>
<dbReference type="EMBL" id="CP001826">
    <property type="protein sequence ID" value="ACZ43400.1"/>
    <property type="molecule type" value="Genomic_DNA"/>
</dbReference>
<evidence type="ECO:0000313" key="10">
    <source>
        <dbReference type="Proteomes" id="UP000000323"/>
    </source>
</evidence>
<keyword evidence="5 7" id="KW-1133">Transmembrane helix</keyword>
<evidence type="ECO:0000256" key="3">
    <source>
        <dbReference type="ARBA" id="ARBA00022475"/>
    </source>
</evidence>
<evidence type="ECO:0000313" key="9">
    <source>
        <dbReference type="EMBL" id="ACZ43400.1"/>
    </source>
</evidence>
<dbReference type="HOGENOM" id="CLU_016047_0_2_0"/>
<dbReference type="AlphaFoldDB" id="D1CI29"/>
<dbReference type="Pfam" id="PF00528">
    <property type="entry name" value="BPD_transp_1"/>
    <property type="match status" value="1"/>
</dbReference>
<dbReference type="InterPro" id="IPR051393">
    <property type="entry name" value="ABC_transporter_permease"/>
</dbReference>
<evidence type="ECO:0000256" key="1">
    <source>
        <dbReference type="ARBA" id="ARBA00004651"/>
    </source>
</evidence>
<dbReference type="PANTHER" id="PTHR30193">
    <property type="entry name" value="ABC TRANSPORTER PERMEASE PROTEIN"/>
    <property type="match status" value="1"/>
</dbReference>
<dbReference type="CDD" id="cd06261">
    <property type="entry name" value="TM_PBP2"/>
    <property type="match status" value="1"/>
</dbReference>
<feature type="transmembrane region" description="Helical" evidence="7">
    <location>
        <begin position="229"/>
        <end position="250"/>
    </location>
</feature>
<sequence length="317" mass="35311">MGGRSDRLGVRLQARPQLARPWHLGIAQREALHCYIFMAPSVLGLLLFSLGPMIASLLLSFTQYDVVSPPKWIGLQNYQDLLHDDLFWQALKVTSLYSAVSVPATLALGLLLALLLNQRFRGVYFLRTVYYLPTVISGVAVAMLWRWMFNADYGIINVLLGKVGVQGPQWLLSERWALPALIITSLWGFGGTMLIYLAGLQGIPTELYEAAEIDGAGTWGKFRHVTLPLISHVTFFNLVLGIIGSLQVFAEAYVLTGGGPNNATLLLSVYLYNNAFQYLKMGYASAIAWVMFVIVLLLTLLVLRSSSRWVFYEVEES</sequence>
<keyword evidence="3" id="KW-1003">Cell membrane</keyword>
<feature type="transmembrane region" description="Helical" evidence="7">
    <location>
        <begin position="281"/>
        <end position="303"/>
    </location>
</feature>
<feature type="transmembrane region" description="Helical" evidence="7">
    <location>
        <begin position="35"/>
        <end position="61"/>
    </location>
</feature>
<reference evidence="10" key="1">
    <citation type="journal article" date="2010" name="Stand. Genomic Sci.">
        <title>Complete genome sequence of 'Thermobaculum terrenum' type strain (YNP1).</title>
        <authorList>
            <person name="Kiss H."/>
            <person name="Cleland D."/>
            <person name="Lapidus A."/>
            <person name="Lucas S."/>
            <person name="Glavina Del Rio T."/>
            <person name="Nolan M."/>
            <person name="Tice H."/>
            <person name="Han C."/>
            <person name="Goodwin L."/>
            <person name="Pitluck S."/>
            <person name="Liolios K."/>
            <person name="Ivanova N."/>
            <person name="Mavromatis K."/>
            <person name="Ovchinnikova G."/>
            <person name="Pati A."/>
            <person name="Chen A."/>
            <person name="Palaniappan K."/>
            <person name="Land M."/>
            <person name="Hauser L."/>
            <person name="Chang Y."/>
            <person name="Jeffries C."/>
            <person name="Lu M."/>
            <person name="Brettin T."/>
            <person name="Detter J."/>
            <person name="Goker M."/>
            <person name="Tindall B."/>
            <person name="Beck B."/>
            <person name="McDermott T."/>
            <person name="Woyke T."/>
            <person name="Bristow J."/>
            <person name="Eisen J."/>
            <person name="Markowitz V."/>
            <person name="Hugenholtz P."/>
            <person name="Kyrpides N."/>
            <person name="Klenk H."/>
            <person name="Cheng J."/>
        </authorList>
    </citation>
    <scope>NUCLEOTIDE SEQUENCE [LARGE SCALE GENOMIC DNA]</scope>
    <source>
        <strain evidence="10">ATCC BAA-798 / YNP1</strain>
    </source>
</reference>
<dbReference type="eggNOG" id="COG1175">
    <property type="taxonomic scope" value="Bacteria"/>
</dbReference>
<comment type="subcellular location">
    <subcellularLocation>
        <location evidence="1 7">Cell membrane</location>
        <topology evidence="1 7">Multi-pass membrane protein</topology>
    </subcellularLocation>
</comment>
<feature type="transmembrane region" description="Helical" evidence="7">
    <location>
        <begin position="176"/>
        <end position="198"/>
    </location>
</feature>
<dbReference type="Gene3D" id="1.10.3720.10">
    <property type="entry name" value="MetI-like"/>
    <property type="match status" value="1"/>
</dbReference>
<protein>
    <submittedName>
        <fullName evidence="9">Binding-protein-dependent transport systems inner membrane component</fullName>
    </submittedName>
</protein>
<comment type="similarity">
    <text evidence="7">Belongs to the binding-protein-dependent transport system permease family.</text>
</comment>
<evidence type="ECO:0000259" key="8">
    <source>
        <dbReference type="PROSITE" id="PS50928"/>
    </source>
</evidence>
<keyword evidence="2 7" id="KW-0813">Transport</keyword>
<feature type="domain" description="ABC transmembrane type-1" evidence="8">
    <location>
        <begin position="91"/>
        <end position="302"/>
    </location>
</feature>
<dbReference type="STRING" id="525904.Tter_2511"/>
<feature type="transmembrane region" description="Helical" evidence="7">
    <location>
        <begin position="96"/>
        <end position="116"/>
    </location>
</feature>
<evidence type="ECO:0000256" key="6">
    <source>
        <dbReference type="ARBA" id="ARBA00023136"/>
    </source>
</evidence>